<evidence type="ECO:0000259" key="1">
    <source>
        <dbReference type="Pfam" id="PF01106"/>
    </source>
</evidence>
<dbReference type="Proteomes" id="UP000346198">
    <property type="component" value="Unassembled WGS sequence"/>
</dbReference>
<accession>A0A6C2UMR4</accession>
<dbReference type="PANTHER" id="PTHR11178">
    <property type="entry name" value="IRON-SULFUR CLUSTER SCAFFOLD PROTEIN NFU-RELATED"/>
    <property type="match status" value="1"/>
</dbReference>
<dbReference type="GO" id="GO:0005506">
    <property type="term" value="F:iron ion binding"/>
    <property type="evidence" value="ECO:0007669"/>
    <property type="project" value="InterPro"/>
</dbReference>
<protein>
    <submittedName>
        <fullName evidence="2">Fe/S biogenesis protein NfuA</fullName>
    </submittedName>
</protein>
<dbReference type="GO" id="GO:0016226">
    <property type="term" value="P:iron-sulfur cluster assembly"/>
    <property type="evidence" value="ECO:0007669"/>
    <property type="project" value="InterPro"/>
</dbReference>
<dbReference type="EMBL" id="CAAHFH010000002">
    <property type="protein sequence ID" value="VGO21223.1"/>
    <property type="molecule type" value="Genomic_DNA"/>
</dbReference>
<dbReference type="GO" id="GO:0051536">
    <property type="term" value="F:iron-sulfur cluster binding"/>
    <property type="evidence" value="ECO:0007669"/>
    <property type="project" value="InterPro"/>
</dbReference>
<sequence>MTDQEILDAVNVIMAEEVSPALASHGGGGTVTKVEHGVVFIELEGGCKGCPGARMTMKNGIETLLKERVPEVKEVIDDTNH</sequence>
<feature type="domain" description="NIF system FeS cluster assembly NifU C-terminal" evidence="1">
    <location>
        <begin position="12"/>
        <end position="76"/>
    </location>
</feature>
<dbReference type="InterPro" id="IPR001075">
    <property type="entry name" value="NIF_FeS_clus_asmbl_NifU_C"/>
</dbReference>
<dbReference type="Gene3D" id="3.30.300.130">
    <property type="entry name" value="Fe-S cluster assembly (FSCA)"/>
    <property type="match status" value="1"/>
</dbReference>
<keyword evidence="3" id="KW-1185">Reference proteome</keyword>
<evidence type="ECO:0000313" key="3">
    <source>
        <dbReference type="Proteomes" id="UP000346198"/>
    </source>
</evidence>
<evidence type="ECO:0000313" key="2">
    <source>
        <dbReference type="EMBL" id="VGO21223.1"/>
    </source>
</evidence>
<dbReference type="InterPro" id="IPR034904">
    <property type="entry name" value="FSCA_dom_sf"/>
</dbReference>
<dbReference type="SUPFAM" id="SSF117916">
    <property type="entry name" value="Fe-S cluster assembly (FSCA) domain-like"/>
    <property type="match status" value="1"/>
</dbReference>
<organism evidence="2 3">
    <name type="scientific">Pontiella sulfatireligans</name>
    <dbReference type="NCBI Taxonomy" id="2750658"/>
    <lineage>
        <taxon>Bacteria</taxon>
        <taxon>Pseudomonadati</taxon>
        <taxon>Kiritimatiellota</taxon>
        <taxon>Kiritimatiellia</taxon>
        <taxon>Kiritimatiellales</taxon>
        <taxon>Pontiellaceae</taxon>
        <taxon>Pontiella</taxon>
    </lineage>
</organism>
<dbReference type="Pfam" id="PF01106">
    <property type="entry name" value="NifU"/>
    <property type="match status" value="1"/>
</dbReference>
<name>A0A6C2UMR4_9BACT</name>
<reference evidence="2 3" key="1">
    <citation type="submission" date="2019-04" db="EMBL/GenBank/DDBJ databases">
        <authorList>
            <person name="Van Vliet M D."/>
        </authorList>
    </citation>
    <scope>NUCLEOTIDE SEQUENCE [LARGE SCALE GENOMIC DNA]</scope>
    <source>
        <strain evidence="2 3">F21</strain>
    </source>
</reference>
<dbReference type="RefSeq" id="WP_136062705.1">
    <property type="nucleotide sequence ID" value="NZ_CAAHFH010000002.1"/>
</dbReference>
<dbReference type="AlphaFoldDB" id="A0A6C2UMR4"/>
<proteinExistence type="predicted"/>
<gene>
    <name evidence="2" type="primary">nfuA</name>
    <name evidence="2" type="ORF">SCARR_03295</name>
</gene>